<keyword evidence="7" id="KW-0547">Nucleotide-binding</keyword>
<feature type="domain" description="PAS" evidence="18">
    <location>
        <begin position="138"/>
        <end position="209"/>
    </location>
</feature>
<dbReference type="PROSITE" id="PS50110">
    <property type="entry name" value="RESPONSE_REGULATORY"/>
    <property type="match status" value="2"/>
</dbReference>
<comment type="catalytic activity">
    <reaction evidence="1">
        <text>ATP + protein L-histidine = ADP + protein N-phospho-L-histidine.</text>
        <dbReference type="EC" id="2.7.13.3"/>
    </reaction>
</comment>
<evidence type="ECO:0000256" key="3">
    <source>
        <dbReference type="ARBA" id="ARBA00012438"/>
    </source>
</evidence>
<feature type="modified residue" description="4-aspartylphosphate" evidence="13">
    <location>
        <position position="980"/>
    </location>
</feature>
<feature type="domain" description="Response regulatory" evidence="17">
    <location>
        <begin position="1066"/>
        <end position="1182"/>
    </location>
</feature>
<dbReference type="InterPro" id="IPR005467">
    <property type="entry name" value="His_kinase_dom"/>
</dbReference>
<feature type="domain" description="PAC" evidence="19">
    <location>
        <begin position="624"/>
        <end position="676"/>
    </location>
</feature>
<dbReference type="EMBL" id="JAHDTB010000005">
    <property type="protein sequence ID" value="MBW8287500.1"/>
    <property type="molecule type" value="Genomic_DNA"/>
</dbReference>
<dbReference type="InterPro" id="IPR036641">
    <property type="entry name" value="HPT_dom_sf"/>
</dbReference>
<evidence type="ECO:0000256" key="9">
    <source>
        <dbReference type="ARBA" id="ARBA00022989"/>
    </source>
</evidence>
<dbReference type="Pfam" id="PF00512">
    <property type="entry name" value="HisKA"/>
    <property type="match status" value="1"/>
</dbReference>
<dbReference type="InterPro" id="IPR003594">
    <property type="entry name" value="HATPase_dom"/>
</dbReference>
<dbReference type="InterPro" id="IPR001789">
    <property type="entry name" value="Sig_transdc_resp-reg_receiver"/>
</dbReference>
<dbReference type="SMART" id="SM00448">
    <property type="entry name" value="REC"/>
    <property type="match status" value="2"/>
</dbReference>
<dbReference type="InterPro" id="IPR013767">
    <property type="entry name" value="PAS_fold"/>
</dbReference>
<dbReference type="Gene3D" id="3.40.50.2300">
    <property type="match status" value="2"/>
</dbReference>
<feature type="domain" description="PAC" evidence="19">
    <location>
        <begin position="210"/>
        <end position="264"/>
    </location>
</feature>
<dbReference type="Pfam" id="PF01627">
    <property type="entry name" value="Hpt"/>
    <property type="match status" value="1"/>
</dbReference>
<evidence type="ECO:0000256" key="2">
    <source>
        <dbReference type="ARBA" id="ARBA00004651"/>
    </source>
</evidence>
<keyword evidence="4" id="KW-1003">Cell membrane</keyword>
<dbReference type="Gene3D" id="3.30.450.350">
    <property type="entry name" value="CHASE domain"/>
    <property type="match status" value="1"/>
</dbReference>
<evidence type="ECO:0000256" key="10">
    <source>
        <dbReference type="ARBA" id="ARBA00023012"/>
    </source>
</evidence>
<feature type="modified residue" description="Phosphohistidine" evidence="12">
    <location>
        <position position="1253"/>
    </location>
</feature>
<feature type="domain" description="Response regulatory" evidence="17">
    <location>
        <begin position="930"/>
        <end position="1046"/>
    </location>
</feature>
<dbReference type="PROSITE" id="PS50109">
    <property type="entry name" value="HIS_KIN"/>
    <property type="match status" value="1"/>
</dbReference>
<dbReference type="Gene3D" id="1.20.120.160">
    <property type="entry name" value="HPT domain"/>
    <property type="match status" value="1"/>
</dbReference>
<dbReference type="InterPro" id="IPR011006">
    <property type="entry name" value="CheY-like_superfamily"/>
</dbReference>
<evidence type="ECO:0000256" key="8">
    <source>
        <dbReference type="ARBA" id="ARBA00022840"/>
    </source>
</evidence>
<feature type="domain" description="PAC" evidence="19">
    <location>
        <begin position="480"/>
        <end position="534"/>
    </location>
</feature>
<comment type="subcellular location">
    <subcellularLocation>
        <location evidence="2">Cell membrane</location>
        <topology evidence="2">Multi-pass membrane protein</topology>
    </subcellularLocation>
</comment>
<evidence type="ECO:0000256" key="6">
    <source>
        <dbReference type="ARBA" id="ARBA00022692"/>
    </source>
</evidence>
<dbReference type="Proteomes" id="UP000711178">
    <property type="component" value="Unassembled WGS sequence"/>
</dbReference>
<evidence type="ECO:0000259" key="20">
    <source>
        <dbReference type="PROSITE" id="PS50894"/>
    </source>
</evidence>
<organism evidence="21 22">
    <name type="scientific">Chromobacterium subtsugae</name>
    <dbReference type="NCBI Taxonomy" id="251747"/>
    <lineage>
        <taxon>Bacteria</taxon>
        <taxon>Pseudomonadati</taxon>
        <taxon>Pseudomonadota</taxon>
        <taxon>Betaproteobacteria</taxon>
        <taxon>Neisseriales</taxon>
        <taxon>Chromobacteriaceae</taxon>
        <taxon>Chromobacterium</taxon>
    </lineage>
</organism>
<dbReference type="InterPro" id="IPR036097">
    <property type="entry name" value="HisK_dim/P_sf"/>
</dbReference>
<dbReference type="SUPFAM" id="SSF47384">
    <property type="entry name" value="Homodimeric domain of signal transducing histidine kinase"/>
    <property type="match status" value="1"/>
</dbReference>
<dbReference type="PROSITE" id="PS50894">
    <property type="entry name" value="HPT"/>
    <property type="match status" value="1"/>
</dbReference>
<evidence type="ECO:0000313" key="21">
    <source>
        <dbReference type="EMBL" id="MBW8287500.1"/>
    </source>
</evidence>
<evidence type="ECO:0000256" key="4">
    <source>
        <dbReference type="ARBA" id="ARBA00022475"/>
    </source>
</evidence>
<dbReference type="EC" id="2.7.13.3" evidence="3"/>
<feature type="modified residue" description="4-aspartylphosphate" evidence="13">
    <location>
        <position position="1117"/>
    </location>
</feature>
<evidence type="ECO:0000259" key="17">
    <source>
        <dbReference type="PROSITE" id="PS50110"/>
    </source>
</evidence>
<dbReference type="PROSITE" id="PS50112">
    <property type="entry name" value="PAS"/>
    <property type="match status" value="3"/>
</dbReference>
<dbReference type="CDD" id="cd00130">
    <property type="entry name" value="PAS"/>
    <property type="match status" value="4"/>
</dbReference>
<accession>A0ABS7FDG8</accession>
<keyword evidence="22" id="KW-1185">Reference proteome</keyword>
<feature type="domain" description="PAS" evidence="18">
    <location>
        <begin position="426"/>
        <end position="466"/>
    </location>
</feature>
<dbReference type="Gene3D" id="3.30.450.20">
    <property type="entry name" value="PAS domain"/>
    <property type="match status" value="4"/>
</dbReference>
<keyword evidence="11 15" id="KW-0472">Membrane</keyword>
<keyword evidence="14" id="KW-0175">Coiled coil</keyword>
<dbReference type="Pfam" id="PF08448">
    <property type="entry name" value="PAS_4"/>
    <property type="match status" value="1"/>
</dbReference>
<dbReference type="SMART" id="SM00091">
    <property type="entry name" value="PAS"/>
    <property type="match status" value="4"/>
</dbReference>
<feature type="domain" description="Histidine kinase" evidence="16">
    <location>
        <begin position="694"/>
        <end position="915"/>
    </location>
</feature>
<dbReference type="PRINTS" id="PR00344">
    <property type="entry name" value="BCTRLSENSOR"/>
</dbReference>
<evidence type="ECO:0000313" key="22">
    <source>
        <dbReference type="Proteomes" id="UP000711178"/>
    </source>
</evidence>
<dbReference type="PANTHER" id="PTHR45339:SF1">
    <property type="entry name" value="HYBRID SIGNAL TRANSDUCTION HISTIDINE KINASE J"/>
    <property type="match status" value="1"/>
</dbReference>
<dbReference type="InterPro" id="IPR042240">
    <property type="entry name" value="CHASE_sf"/>
</dbReference>
<keyword evidence="10" id="KW-0902">Two-component regulatory system</keyword>
<feature type="coiled-coil region" evidence="14">
    <location>
        <begin position="667"/>
        <end position="694"/>
    </location>
</feature>
<dbReference type="SMART" id="SM00388">
    <property type="entry name" value="HisKA"/>
    <property type="match status" value="1"/>
</dbReference>
<dbReference type="Pfam" id="PF00989">
    <property type="entry name" value="PAS"/>
    <property type="match status" value="2"/>
</dbReference>
<evidence type="ECO:0000256" key="14">
    <source>
        <dbReference type="SAM" id="Coils"/>
    </source>
</evidence>
<dbReference type="SMART" id="SM00086">
    <property type="entry name" value="PAC"/>
    <property type="match status" value="4"/>
</dbReference>
<proteinExistence type="predicted"/>
<dbReference type="PANTHER" id="PTHR45339">
    <property type="entry name" value="HYBRID SIGNAL TRANSDUCTION HISTIDINE KINASE J"/>
    <property type="match status" value="1"/>
</dbReference>
<evidence type="ECO:0000259" key="16">
    <source>
        <dbReference type="PROSITE" id="PS50109"/>
    </source>
</evidence>
<dbReference type="Pfam" id="PF02518">
    <property type="entry name" value="HATPase_c"/>
    <property type="match status" value="1"/>
</dbReference>
<dbReference type="InterPro" id="IPR013655">
    <property type="entry name" value="PAS_fold_3"/>
</dbReference>
<dbReference type="InterPro" id="IPR004358">
    <property type="entry name" value="Sig_transdc_His_kin-like_C"/>
</dbReference>
<dbReference type="SUPFAM" id="SSF55874">
    <property type="entry name" value="ATPase domain of HSP90 chaperone/DNA topoisomerase II/histidine kinase"/>
    <property type="match status" value="1"/>
</dbReference>
<dbReference type="Gene3D" id="1.10.287.130">
    <property type="match status" value="1"/>
</dbReference>
<name>A0ABS7FDG8_9NEIS</name>
<dbReference type="InterPro" id="IPR008207">
    <property type="entry name" value="Sig_transdc_His_kin_Hpt_dom"/>
</dbReference>
<feature type="domain" description="HPt" evidence="20">
    <location>
        <begin position="1214"/>
        <end position="1316"/>
    </location>
</feature>
<dbReference type="InterPro" id="IPR035965">
    <property type="entry name" value="PAS-like_dom_sf"/>
</dbReference>
<dbReference type="CDD" id="cd00082">
    <property type="entry name" value="HisKA"/>
    <property type="match status" value="1"/>
</dbReference>
<dbReference type="PROSITE" id="PS50113">
    <property type="entry name" value="PAC"/>
    <property type="match status" value="3"/>
</dbReference>
<dbReference type="InterPro" id="IPR003661">
    <property type="entry name" value="HisK_dim/P_dom"/>
</dbReference>
<evidence type="ECO:0000256" key="15">
    <source>
        <dbReference type="SAM" id="Phobius"/>
    </source>
</evidence>
<sequence>MPIYRDILTPASLAERRAQALGWSYTPVVMPEVLAGLEQDPQDGWVELSDATNPANPLGFFRSYASGSAEAAVATQSAPIFGRVWRLTFHASPAFADSLQLPPTRLLNLGSLLFSLFCAALAYAWRSEMLSRKRLLDARKDLATIVESSIDAIIGKTLDGIVISWNKGAQEMFGYHAGEALGRSLWQLIVPEDKEREEHDILSRIARGERIAHFQTVRRRKDGSLIDVAVSVAPIYGDNGAVIGAAKTVRDITRQKAMEAELLALNTRLEEQVAERTLQLEGARRDLRTVLDSVPSMIGYWDKNLVNRVANHAYHNWFGLEPDSLPGTLLPDLLGEASFSISRPHVEAALRGESLRFERTLPDLDGNPRHTLVHYLPDVMDGEVRGFYSVVHDVTELVEGRLQLAAALRENQALLGIINEQLQYAVTDPEGRFLEVNDRFCEISGYRREELLGRNHRMLAEGLHDEPFWQGIRQTLDRGEAWHGEICNRARDGSLRWADTVIVLQRDGDGAIERVIALRIDATRRRLIDAEVSRLSLLLSNVLSAASEVSIIATDRDGLITVFNAGAERMLGYVQDEMVGRCTPARFHLADEVAARGRELSQQYGEDIAGFRVFVHVPESAGAEIREWTYVRKDGGHVAVSLAVTAMRDGDGAISGYVGIATDIAERRRSEMQLRQAKQQAEQANQAKSRFLANMSHEIRTPLNAVLGLLQLLQRTPLDIRQQDYVAKTRAAANSLLGLLNDILDFSKIEAGKLQLDPHPFALDDLLRDLGIILSGSHGDKDVEPVFEIDPELPAAVIGDRLRLQQILINLAGNAMKFTERGQVIISVGQILRQGDATTLHFGVSDTGIGIAAEQLKRVFDGFTQAEASTARRFGGTGLGLAISQRLARLMGGQLEAQSEPGRGSRFWLEITLKIADPAPLVAPGGKALRVLIVDDNPLVGEVLGHTLQAAGWHSDYIASGAEAARALEAGRRYDAVLLDWRLAGSDGVETAARLRAAGAGKPPVLMMVTANGRETLSHIADAPFAELLTKPMTPRQLIESVQACLSGRAGPPCQIAAEPRLPGMRLLLVEDNALNRQVASELLALEGARVELAEGGLSGVEKATAADADYDVIIMDMQMPDIDGLEATRRIRASGCESPILAMTANASPADRAECLAAGMDDHIGKPIDINQLAPRLLALCGRAPRTEAAVVGVAPAFDIEPEEVVLRRFGQQADTMRNALRRFIEEAELLANLLQLQLESGDAAQRAATLHSLKGIAATVGAAALARRAGELEQCAKPSAPRPLDADAWREAAMALQQLAKDSVRQLARRLPEPVAAAAPAAAPALSIQEWRERLQAIQPLLERGNLAAIDLATALLPLAGERMRPQVESLVAQVGRLQFAPALHLLKTLIESEP</sequence>
<dbReference type="CDD" id="cd17546">
    <property type="entry name" value="REC_hyHK_CKI1_RcsC-like"/>
    <property type="match status" value="1"/>
</dbReference>
<dbReference type="SMART" id="SM00387">
    <property type="entry name" value="HATPase_c"/>
    <property type="match status" value="1"/>
</dbReference>
<feature type="transmembrane region" description="Helical" evidence="15">
    <location>
        <begin position="106"/>
        <end position="125"/>
    </location>
</feature>
<evidence type="ECO:0000259" key="19">
    <source>
        <dbReference type="PROSITE" id="PS50113"/>
    </source>
</evidence>
<evidence type="ECO:0000256" key="1">
    <source>
        <dbReference type="ARBA" id="ARBA00000085"/>
    </source>
</evidence>
<evidence type="ECO:0000256" key="5">
    <source>
        <dbReference type="ARBA" id="ARBA00022553"/>
    </source>
</evidence>
<evidence type="ECO:0000256" key="12">
    <source>
        <dbReference type="PROSITE-ProRule" id="PRU00110"/>
    </source>
</evidence>
<protein>
    <recommendedName>
        <fullName evidence="3">histidine kinase</fullName>
        <ecNumber evidence="3">2.7.13.3</ecNumber>
    </recommendedName>
</protein>
<comment type="caution">
    <text evidence="21">The sequence shown here is derived from an EMBL/GenBank/DDBJ whole genome shotgun (WGS) entry which is preliminary data.</text>
</comment>
<dbReference type="NCBIfam" id="TIGR00229">
    <property type="entry name" value="sensory_box"/>
    <property type="match status" value="4"/>
</dbReference>
<dbReference type="SUPFAM" id="SSF47226">
    <property type="entry name" value="Histidine-containing phosphotransfer domain, HPT domain"/>
    <property type="match status" value="1"/>
</dbReference>
<dbReference type="SUPFAM" id="SSF52172">
    <property type="entry name" value="CheY-like"/>
    <property type="match status" value="2"/>
</dbReference>
<gene>
    <name evidence="21" type="ORF">KIF53_07650</name>
</gene>
<keyword evidence="5 13" id="KW-0597">Phosphoprotein</keyword>
<dbReference type="Pfam" id="PF08447">
    <property type="entry name" value="PAS_3"/>
    <property type="match status" value="1"/>
</dbReference>
<evidence type="ECO:0000256" key="7">
    <source>
        <dbReference type="ARBA" id="ARBA00022741"/>
    </source>
</evidence>
<evidence type="ECO:0000256" key="13">
    <source>
        <dbReference type="PROSITE-ProRule" id="PRU00169"/>
    </source>
</evidence>
<dbReference type="InterPro" id="IPR000014">
    <property type="entry name" value="PAS"/>
</dbReference>
<dbReference type="SUPFAM" id="SSF55785">
    <property type="entry name" value="PYP-like sensor domain (PAS domain)"/>
    <property type="match status" value="4"/>
</dbReference>
<evidence type="ECO:0000259" key="18">
    <source>
        <dbReference type="PROSITE" id="PS50112"/>
    </source>
</evidence>
<evidence type="ECO:0000256" key="11">
    <source>
        <dbReference type="ARBA" id="ARBA00023136"/>
    </source>
</evidence>
<dbReference type="InterPro" id="IPR013656">
    <property type="entry name" value="PAS_4"/>
</dbReference>
<keyword evidence="9 15" id="KW-1133">Transmembrane helix</keyword>
<dbReference type="InterPro" id="IPR000700">
    <property type="entry name" value="PAS-assoc_C"/>
</dbReference>
<keyword evidence="6 15" id="KW-0812">Transmembrane</keyword>
<feature type="domain" description="PAS" evidence="18">
    <location>
        <begin position="539"/>
        <end position="581"/>
    </location>
</feature>
<dbReference type="Pfam" id="PF00072">
    <property type="entry name" value="Response_reg"/>
    <property type="match status" value="2"/>
</dbReference>
<dbReference type="InterPro" id="IPR036890">
    <property type="entry name" value="HATPase_C_sf"/>
</dbReference>
<dbReference type="CDD" id="cd16922">
    <property type="entry name" value="HATPase_EvgS-ArcB-TorS-like"/>
    <property type="match status" value="1"/>
</dbReference>
<dbReference type="Gene3D" id="3.30.565.10">
    <property type="entry name" value="Histidine kinase-like ATPase, C-terminal domain"/>
    <property type="match status" value="1"/>
</dbReference>
<reference evidence="21 22" key="1">
    <citation type="submission" date="2021-05" db="EMBL/GenBank/DDBJ databases">
        <title>Draft Whole Genome Sequencing Of Biosensor Chromobacterium violaceum Strain CV026 Reveals A Regulatory RNA In Chromobacterium violaceum Phenotype Regulatory Network.</title>
        <authorList>
            <person name="Hong K.W."/>
            <person name="Chan K.G."/>
            <person name="Chang C.-Y."/>
        </authorList>
    </citation>
    <scope>NUCLEOTIDE SEQUENCE [LARGE SCALE GENOMIC DNA]</scope>
    <source>
        <strain evidence="21 22">ATCC 31532</strain>
    </source>
</reference>
<dbReference type="InterPro" id="IPR001610">
    <property type="entry name" value="PAC"/>
</dbReference>
<keyword evidence="8" id="KW-0067">ATP-binding</keyword>
<feature type="coiled-coil region" evidence="14">
    <location>
        <begin position="255"/>
        <end position="286"/>
    </location>
</feature>